<keyword evidence="1" id="KW-0812">Transmembrane</keyword>
<evidence type="ECO:0000313" key="2">
    <source>
        <dbReference type="EMBL" id="MFD2609923.1"/>
    </source>
</evidence>
<dbReference type="EMBL" id="JBHUMK010000048">
    <property type="protein sequence ID" value="MFD2609923.1"/>
    <property type="molecule type" value="Genomic_DNA"/>
</dbReference>
<name>A0ABW5P480_9DEIO</name>
<feature type="transmembrane region" description="Helical" evidence="1">
    <location>
        <begin position="20"/>
        <end position="37"/>
    </location>
</feature>
<reference evidence="3" key="1">
    <citation type="journal article" date="2019" name="Int. J. Syst. Evol. Microbiol.">
        <title>The Global Catalogue of Microorganisms (GCM) 10K type strain sequencing project: providing services to taxonomists for standard genome sequencing and annotation.</title>
        <authorList>
            <consortium name="The Broad Institute Genomics Platform"/>
            <consortium name="The Broad Institute Genome Sequencing Center for Infectious Disease"/>
            <person name="Wu L."/>
            <person name="Ma J."/>
        </authorList>
    </citation>
    <scope>NUCLEOTIDE SEQUENCE [LARGE SCALE GENOMIC DNA]</scope>
    <source>
        <strain evidence="3">KCTC 33842</strain>
    </source>
</reference>
<dbReference type="RefSeq" id="WP_386845671.1">
    <property type="nucleotide sequence ID" value="NZ_JBHUMK010000048.1"/>
</dbReference>
<gene>
    <name evidence="2" type="ORF">ACFSR9_10830</name>
</gene>
<keyword evidence="1" id="KW-1133">Transmembrane helix</keyword>
<proteinExistence type="predicted"/>
<comment type="caution">
    <text evidence="2">The sequence shown here is derived from an EMBL/GenBank/DDBJ whole genome shotgun (WGS) entry which is preliminary data.</text>
</comment>
<feature type="transmembrane region" description="Helical" evidence="1">
    <location>
        <begin position="140"/>
        <end position="160"/>
    </location>
</feature>
<evidence type="ECO:0000256" key="1">
    <source>
        <dbReference type="SAM" id="Phobius"/>
    </source>
</evidence>
<evidence type="ECO:0000313" key="3">
    <source>
        <dbReference type="Proteomes" id="UP001597475"/>
    </source>
</evidence>
<keyword evidence="1" id="KW-0472">Membrane</keyword>
<accession>A0ABW5P480</accession>
<feature type="transmembrane region" description="Helical" evidence="1">
    <location>
        <begin position="113"/>
        <end position="131"/>
    </location>
</feature>
<dbReference type="Proteomes" id="UP001597475">
    <property type="component" value="Unassembled WGS sequence"/>
</dbReference>
<sequence>MDLLRAIHDLQIPNVLPVPLIPTPLALFSLVLFLWSLGPALKGEVRPGFLVWLRLTWAAFLIPAATGIMLALGGSKVPSAVRAPADFIRENCPQPGDLSRICLPVDPSQDHMHWMYVFFTILSLYVIEVLIKGNLVERRVALRALPVVTLFMYGAVYMIGHTATFPGSTPGT</sequence>
<protein>
    <submittedName>
        <fullName evidence="2">Uncharacterized protein</fullName>
    </submittedName>
</protein>
<feature type="transmembrane region" description="Helical" evidence="1">
    <location>
        <begin position="49"/>
        <end position="72"/>
    </location>
</feature>
<organism evidence="2 3">
    <name type="scientific">Deinococcus taklimakanensis</name>
    <dbReference type="NCBI Taxonomy" id="536443"/>
    <lineage>
        <taxon>Bacteria</taxon>
        <taxon>Thermotogati</taxon>
        <taxon>Deinococcota</taxon>
        <taxon>Deinococci</taxon>
        <taxon>Deinococcales</taxon>
        <taxon>Deinococcaceae</taxon>
        <taxon>Deinococcus</taxon>
    </lineage>
</organism>
<keyword evidence="3" id="KW-1185">Reference proteome</keyword>